<evidence type="ECO:0000313" key="12">
    <source>
        <dbReference type="Proteomes" id="UP000663828"/>
    </source>
</evidence>
<protein>
    <recommendedName>
        <fullName evidence="4">Nuclear protein MDM1</fullName>
    </recommendedName>
</protein>
<dbReference type="EMBL" id="CAJNOR010003244">
    <property type="protein sequence ID" value="CAF1393435.1"/>
    <property type="molecule type" value="Genomic_DNA"/>
</dbReference>
<sequence length="737" mass="86112">MKYQTEYQRNYQKRTPRAFHELPVEERKLSEAPIRRSASSPSRRRGRSVPASPDRNNGDFALIGPNEKFSQSQLYRMKEPVKDYPRVAKSQEFALLGKNSKFENNVVYPLRKPVQSDSPRVVVRRRKSKNHSCGIQTNLKRTKSASFDSRHKGDEASRRKRNTPLSEYKQQYDWKRPAASSLGNQVANEDAKRERQSNSRVVASAIERPEKTSVGVNTPARVKIDVNKVSKPTRRAVTHSTKPFRPKRDDTTEYRMRYKPLVVEPQQPRPQKALEAEQIDERRQEQHVPKVEHSRSDDEVAGGAVDLSQEFREKYPHGKLRRWKSEYQSTYKPFWRFDYKDGKWYKDSSVDEKGFNPNLFWYQELMSTRKRADEFRSKAETDHFNPDHTLQLKAGYGASNYQAWDVQDDEDDDSDSVISIDRDLERERIEGQRRREKDARRKEDERIRYEKPKQHHEKSTERQTDQVVQTDHQVDRVVYIDEPLPKQPSIATKAFVRNLGSSSVQQHMSWDSESLYSQRSNSDIDSYRRHNRTDNSKHQTNIIRRTSPKKYESRGTGTHSPLSSDRLQRRIVSPHVHDRETHQNGTNGNDWRPATSSHDTCNATSGSRYDSHLYDRRPYTSVNEYCSYPGSRFKDEVTDYYYGGLDGKQQQHHPYAPTPKPSYQNHAQLPDERYDRTYNPQNKEDDVLSVHSVRSLSSSCSLASQTLERANKNLNKYWNDRSPASPSSPKKPFNAKH</sequence>
<evidence type="ECO:0000313" key="11">
    <source>
        <dbReference type="EMBL" id="CAF1393435.1"/>
    </source>
</evidence>
<comment type="subcellular location">
    <subcellularLocation>
        <location evidence="1">Cytoplasm</location>
        <location evidence="1">Cytoskeleton</location>
        <location evidence="1">Microtubule organizing center</location>
        <location evidence="1">Centrosome</location>
        <location evidence="1">Centriole</location>
    </subcellularLocation>
    <subcellularLocation>
        <location evidence="2">Nucleus</location>
    </subcellularLocation>
</comment>
<name>A0A815KI24_ADIRI</name>
<keyword evidence="8" id="KW-0539">Nucleus</keyword>
<evidence type="ECO:0000256" key="1">
    <source>
        <dbReference type="ARBA" id="ARBA00004114"/>
    </source>
</evidence>
<evidence type="ECO:0000256" key="9">
    <source>
        <dbReference type="ARBA" id="ARBA00045771"/>
    </source>
</evidence>
<proteinExistence type="inferred from homology"/>
<dbReference type="PANTHER" id="PTHR32078">
    <property type="entry name" value="NUCLEAR PROTEIN MDM1"/>
    <property type="match status" value="1"/>
</dbReference>
<accession>A0A815KI24</accession>
<evidence type="ECO:0000256" key="6">
    <source>
        <dbReference type="ARBA" id="ARBA00022701"/>
    </source>
</evidence>
<dbReference type="GO" id="GO:0005874">
    <property type="term" value="C:microtubule"/>
    <property type="evidence" value="ECO:0007669"/>
    <property type="project" value="UniProtKB-KW"/>
</dbReference>
<evidence type="ECO:0000256" key="2">
    <source>
        <dbReference type="ARBA" id="ARBA00004123"/>
    </source>
</evidence>
<reference evidence="11" key="1">
    <citation type="submission" date="2021-02" db="EMBL/GenBank/DDBJ databases">
        <authorList>
            <person name="Nowell W R."/>
        </authorList>
    </citation>
    <scope>NUCLEOTIDE SEQUENCE</scope>
</reference>
<keyword evidence="7" id="KW-0206">Cytoskeleton</keyword>
<feature type="region of interest" description="Disordered" evidence="10">
    <location>
        <begin position="644"/>
        <end position="667"/>
    </location>
</feature>
<evidence type="ECO:0000256" key="3">
    <source>
        <dbReference type="ARBA" id="ARBA00010494"/>
    </source>
</evidence>
<feature type="compositionally biased region" description="Basic and acidic residues" evidence="10">
    <location>
        <begin position="430"/>
        <end position="464"/>
    </location>
</feature>
<feature type="region of interest" description="Disordered" evidence="10">
    <location>
        <begin position="115"/>
        <end position="206"/>
    </location>
</feature>
<feature type="compositionally biased region" description="Basic residues" evidence="10">
    <location>
        <begin position="231"/>
        <end position="245"/>
    </location>
</feature>
<feature type="compositionally biased region" description="Polar residues" evidence="10">
    <location>
        <begin position="555"/>
        <end position="565"/>
    </location>
</feature>
<feature type="region of interest" description="Disordered" evidence="10">
    <location>
        <begin position="430"/>
        <end position="469"/>
    </location>
</feature>
<evidence type="ECO:0000256" key="10">
    <source>
        <dbReference type="SAM" id="MobiDB-lite"/>
    </source>
</evidence>
<feature type="compositionally biased region" description="Polar residues" evidence="10">
    <location>
        <begin position="131"/>
        <end position="147"/>
    </location>
</feature>
<feature type="compositionally biased region" description="Low complexity" evidence="10">
    <location>
        <begin position="722"/>
        <end position="737"/>
    </location>
</feature>
<feature type="compositionally biased region" description="Basic and acidic residues" evidence="10">
    <location>
        <begin position="272"/>
        <end position="298"/>
    </location>
</feature>
<evidence type="ECO:0000256" key="4">
    <source>
        <dbReference type="ARBA" id="ARBA00013508"/>
    </source>
</evidence>
<dbReference type="GO" id="GO:0005634">
    <property type="term" value="C:nucleus"/>
    <property type="evidence" value="ECO:0007669"/>
    <property type="project" value="UniProtKB-SubCell"/>
</dbReference>
<dbReference type="Pfam" id="PF15501">
    <property type="entry name" value="MDM1"/>
    <property type="match status" value="1"/>
</dbReference>
<feature type="region of interest" description="Disordered" evidence="10">
    <location>
        <begin position="713"/>
        <end position="737"/>
    </location>
</feature>
<comment type="similarity">
    <text evidence="3">Belongs to the MDM1 family.</text>
</comment>
<keyword evidence="5" id="KW-0963">Cytoplasm</keyword>
<feature type="compositionally biased region" description="Basic and acidic residues" evidence="10">
    <location>
        <begin position="246"/>
        <end position="256"/>
    </location>
</feature>
<keyword evidence="12" id="KW-1185">Reference proteome</keyword>
<feature type="compositionally biased region" description="Polar residues" evidence="10">
    <location>
        <begin position="583"/>
        <end position="608"/>
    </location>
</feature>
<feature type="compositionally biased region" description="Basic and acidic residues" evidence="10">
    <location>
        <begin position="148"/>
        <end position="157"/>
    </location>
</feature>
<evidence type="ECO:0000256" key="7">
    <source>
        <dbReference type="ARBA" id="ARBA00023212"/>
    </source>
</evidence>
<feature type="region of interest" description="Disordered" evidence="10">
    <location>
        <begin position="1"/>
        <end position="65"/>
    </location>
</feature>
<evidence type="ECO:0000256" key="8">
    <source>
        <dbReference type="ARBA" id="ARBA00023242"/>
    </source>
</evidence>
<feature type="region of interest" description="Disordered" evidence="10">
    <location>
        <begin position="226"/>
        <end position="307"/>
    </location>
</feature>
<dbReference type="PANTHER" id="PTHR32078:SF1">
    <property type="entry name" value="NUCLEAR PROTEIN MDM1"/>
    <property type="match status" value="1"/>
</dbReference>
<dbReference type="InterPro" id="IPR029136">
    <property type="entry name" value="MDM1"/>
</dbReference>
<dbReference type="AlphaFoldDB" id="A0A815KI24"/>
<dbReference type="GO" id="GO:0046600">
    <property type="term" value="P:negative regulation of centriole replication"/>
    <property type="evidence" value="ECO:0007669"/>
    <property type="project" value="InterPro"/>
</dbReference>
<organism evidence="11 12">
    <name type="scientific">Adineta ricciae</name>
    <name type="common">Rotifer</name>
    <dbReference type="NCBI Taxonomy" id="249248"/>
    <lineage>
        <taxon>Eukaryota</taxon>
        <taxon>Metazoa</taxon>
        <taxon>Spiralia</taxon>
        <taxon>Gnathifera</taxon>
        <taxon>Rotifera</taxon>
        <taxon>Eurotatoria</taxon>
        <taxon>Bdelloidea</taxon>
        <taxon>Adinetida</taxon>
        <taxon>Adinetidae</taxon>
        <taxon>Adineta</taxon>
    </lineage>
</organism>
<dbReference type="GO" id="GO:0008017">
    <property type="term" value="F:microtubule binding"/>
    <property type="evidence" value="ECO:0007669"/>
    <property type="project" value="InterPro"/>
</dbReference>
<feature type="compositionally biased region" description="Polar residues" evidence="10">
    <location>
        <begin position="508"/>
        <end position="524"/>
    </location>
</feature>
<comment type="caution">
    <text evidence="11">The sequence shown here is derived from an EMBL/GenBank/DDBJ whole genome shotgun (WGS) entry which is preliminary data.</text>
</comment>
<gene>
    <name evidence="11" type="ORF">XAT740_LOCUS33731</name>
</gene>
<feature type="region of interest" description="Disordered" evidence="10">
    <location>
        <begin position="508"/>
        <end position="613"/>
    </location>
</feature>
<feature type="compositionally biased region" description="Basic and acidic residues" evidence="10">
    <location>
        <begin position="18"/>
        <end position="34"/>
    </location>
</feature>
<keyword evidence="6" id="KW-0493">Microtubule</keyword>
<feature type="compositionally biased region" description="Basic and acidic residues" evidence="10">
    <location>
        <begin position="525"/>
        <end position="537"/>
    </location>
</feature>
<comment type="function">
    <text evidence="9">Microtubule-binding protein that negatively regulates centriole duplication. Binds to and stabilizes microtubules.</text>
</comment>
<dbReference type="GO" id="GO:0005814">
    <property type="term" value="C:centriole"/>
    <property type="evidence" value="ECO:0007669"/>
    <property type="project" value="UniProtKB-SubCell"/>
</dbReference>
<dbReference type="Proteomes" id="UP000663828">
    <property type="component" value="Unassembled WGS sequence"/>
</dbReference>
<feature type="compositionally biased region" description="Polar residues" evidence="10">
    <location>
        <begin position="1"/>
        <end position="10"/>
    </location>
</feature>
<evidence type="ECO:0000256" key="5">
    <source>
        <dbReference type="ARBA" id="ARBA00022490"/>
    </source>
</evidence>